<dbReference type="AlphaFoldDB" id="A0A1X1XLU9"/>
<dbReference type="KEGG" id="mlj:MLAC_24980"/>
<reference evidence="1 2" key="1">
    <citation type="journal article" date="2019" name="Emerg. Microbes Infect.">
        <title>Comprehensive subspecies identification of 175 nontuberculous mycobacteria species based on 7547 genomic profiles.</title>
        <authorList>
            <person name="Matsumoto Y."/>
            <person name="Kinjo T."/>
            <person name="Motooka D."/>
            <person name="Nabeya D."/>
            <person name="Jung N."/>
            <person name="Uechi K."/>
            <person name="Horii T."/>
            <person name="Iida T."/>
            <person name="Fujita J."/>
            <person name="Nakamura S."/>
        </authorList>
    </citation>
    <scope>NUCLEOTIDE SEQUENCE [LARGE SCALE GENOMIC DNA]</scope>
    <source>
        <strain evidence="1 2">JCM 15657</strain>
    </source>
</reference>
<gene>
    <name evidence="1" type="ORF">MLAC_24980</name>
</gene>
<evidence type="ECO:0000313" key="1">
    <source>
        <dbReference type="EMBL" id="BBX97204.1"/>
    </source>
</evidence>
<accession>A0A1X1XLU9</accession>
<keyword evidence="2" id="KW-1185">Reference proteome</keyword>
<dbReference type="Proteomes" id="UP000466396">
    <property type="component" value="Chromosome"/>
</dbReference>
<protein>
    <submittedName>
        <fullName evidence="1">Uncharacterized protein</fullName>
    </submittedName>
</protein>
<proteinExistence type="predicted"/>
<evidence type="ECO:0000313" key="2">
    <source>
        <dbReference type="Proteomes" id="UP000466396"/>
    </source>
</evidence>
<sequence>MGCVHREELDREYDRRDRLNTRSATAITSATTLVTVSLAVVAVLKGQHFTVSGVLKVGSLLGAVLLLLAAAVLSILAG</sequence>
<organism evidence="1 2">
    <name type="scientific">Mycobacterium lacus</name>
    <dbReference type="NCBI Taxonomy" id="169765"/>
    <lineage>
        <taxon>Bacteria</taxon>
        <taxon>Bacillati</taxon>
        <taxon>Actinomycetota</taxon>
        <taxon>Actinomycetes</taxon>
        <taxon>Mycobacteriales</taxon>
        <taxon>Mycobacteriaceae</taxon>
        <taxon>Mycobacterium</taxon>
    </lineage>
</organism>
<dbReference type="EMBL" id="AP022581">
    <property type="protein sequence ID" value="BBX97204.1"/>
    <property type="molecule type" value="Genomic_DNA"/>
</dbReference>
<name>A0A1X1XLU9_9MYCO</name>